<dbReference type="InterPro" id="IPR013783">
    <property type="entry name" value="Ig-like_fold"/>
</dbReference>
<gene>
    <name evidence="4" type="ORF">GCM10009430_14430</name>
</gene>
<name>A0ABP3TTG3_9FLAO</name>
<feature type="chain" id="PRO_5046177891" description="DUF5060 domain-containing protein" evidence="1">
    <location>
        <begin position="21"/>
        <end position="962"/>
    </location>
</feature>
<dbReference type="Gene3D" id="3.20.20.80">
    <property type="entry name" value="Glycosidases"/>
    <property type="match status" value="1"/>
</dbReference>
<dbReference type="Pfam" id="PF12904">
    <property type="entry name" value="Collagen_bind_2"/>
    <property type="match status" value="1"/>
</dbReference>
<protein>
    <recommendedName>
        <fullName evidence="6">DUF5060 domain-containing protein</fullName>
    </recommendedName>
</protein>
<dbReference type="Pfam" id="PF16586">
    <property type="entry name" value="DUF5060"/>
    <property type="match status" value="1"/>
</dbReference>
<reference evidence="5" key="1">
    <citation type="journal article" date="2019" name="Int. J. Syst. Evol. Microbiol.">
        <title>The Global Catalogue of Microorganisms (GCM) 10K type strain sequencing project: providing services to taxonomists for standard genome sequencing and annotation.</title>
        <authorList>
            <consortium name="The Broad Institute Genomics Platform"/>
            <consortium name="The Broad Institute Genome Sequencing Center for Infectious Disease"/>
            <person name="Wu L."/>
            <person name="Ma J."/>
        </authorList>
    </citation>
    <scope>NUCLEOTIDE SEQUENCE [LARGE SCALE GENOMIC DNA]</scope>
    <source>
        <strain evidence="5">JCM 15974</strain>
    </source>
</reference>
<feature type="domain" description="DUF5060" evidence="3">
    <location>
        <begin position="31"/>
        <end position="115"/>
    </location>
</feature>
<dbReference type="RefSeq" id="WP_343911669.1">
    <property type="nucleotide sequence ID" value="NZ_BAAAGE010000001.1"/>
</dbReference>
<keyword evidence="1" id="KW-0732">Signal</keyword>
<comment type="caution">
    <text evidence="4">The sequence shown here is derived from an EMBL/GenBank/DDBJ whole genome shotgun (WGS) entry which is preliminary data.</text>
</comment>
<accession>A0ABP3TTG3</accession>
<evidence type="ECO:0000256" key="1">
    <source>
        <dbReference type="SAM" id="SignalP"/>
    </source>
</evidence>
<sequence length="962" mass="110872">MKKIQLILFYVIVLCNTVNANDSQIKIEGELKKWHKISLSFFGKVISENDIENPFLNYRLNVTFRHLDSDKEFVVPGFYAADGNSAETSASKGNVWKVRFRPDETGIWAYKVSFRKGDQISINEDIHAGEGVDFDGAEGEFIITDFDKEGNDPKTKGRLQYVNERYLQFTDAKEFYLKAGTDSPENFLGYYEFDQTPASHKYLSHRKDWKQGDPSWQNEKGKNIIGALNYLASEGMNSVYFLTMNVQGDGNDVWPWNDINERYRFDCSKLDQWEIVFDHMDELGLMLHIVTQETENELLLDIGELGVQRKLYYRELIARFAHHLAITWNLGEENGPVHWSPKGQNDDDRRAMATFIKKTDPYKNFVVLHTHSIKKEQEQYLKPLLGFEHIDGPSLQIHEPNEVHEVTKDWIYRAKYSSKKWVVCQDEIGPADTGAKPDKDDPNHDKIRSKVLWGNLMGGGAGVEWYFGYKYDHNDLNCEDWRSRKLLWEQTKHAIDFFQNYLPFFNMQSADDLTDNSEDYVFAENDNIYTIYLPKVAKTKLNLYGSTKSYKVQWYNPRTGGGLQFGTVNFIKGGRDVFIGLPPDNKGDWVALITANQQSVKLKTKEKNEVIVLEALKNFDAEYSKNQTRYFRDEKNNALMINIRTSNKKDQYASAITTFLGKNNVYEVSFSSIAQKGLESKYVISVNGTIKDTLVSPKTNKDYMLVQHNLGYWSLNKNDIIEVSSAIDNVKSTVTEDGGFSMSGGGWNNMIFRPIDMPLKDVLKDIQPFYETNGFLSVEAEAFHYHTSNGTKRNWFIRSEDNSEEFNHINRKNRFLEASKRSYIEALPDMRVTHDDPLLIGENFFPEAGKGGVVGYKVNITNPGRYYVWNRAFSTGTEDNGVHVGINGLWPESGARMQWCEGKNKWTWSSAQRDPENHCGVPKTIFLDIKKPGEYIILFSMREDGFEMDKWIITTNNNFIPQ</sequence>
<evidence type="ECO:0000313" key="4">
    <source>
        <dbReference type="EMBL" id="GAA0717462.1"/>
    </source>
</evidence>
<evidence type="ECO:0000313" key="5">
    <source>
        <dbReference type="Proteomes" id="UP001501758"/>
    </source>
</evidence>
<feature type="signal peptide" evidence="1">
    <location>
        <begin position="1"/>
        <end position="20"/>
    </location>
</feature>
<dbReference type="InterPro" id="IPR024749">
    <property type="entry name" value="Collagen-bd_put"/>
</dbReference>
<proteinExistence type="predicted"/>
<keyword evidence="5" id="KW-1185">Reference proteome</keyword>
<dbReference type="InterPro" id="IPR032260">
    <property type="entry name" value="DUF5060"/>
</dbReference>
<evidence type="ECO:0000259" key="3">
    <source>
        <dbReference type="Pfam" id="PF16586"/>
    </source>
</evidence>
<dbReference type="Proteomes" id="UP001501758">
    <property type="component" value="Unassembled WGS sequence"/>
</dbReference>
<evidence type="ECO:0008006" key="6">
    <source>
        <dbReference type="Google" id="ProtNLM"/>
    </source>
</evidence>
<dbReference type="Gene3D" id="2.60.40.10">
    <property type="entry name" value="Immunoglobulins"/>
    <property type="match status" value="1"/>
</dbReference>
<feature type="domain" description="Putative collagen-binding" evidence="2">
    <location>
        <begin position="515"/>
        <end position="591"/>
    </location>
</feature>
<dbReference type="EMBL" id="BAAAGE010000001">
    <property type="protein sequence ID" value="GAA0717462.1"/>
    <property type="molecule type" value="Genomic_DNA"/>
</dbReference>
<dbReference type="Gene3D" id="2.60.120.1620">
    <property type="match status" value="1"/>
</dbReference>
<evidence type="ECO:0000259" key="2">
    <source>
        <dbReference type="Pfam" id="PF12904"/>
    </source>
</evidence>
<organism evidence="4 5">
    <name type="scientific">Aquimarina litoralis</name>
    <dbReference type="NCBI Taxonomy" id="584605"/>
    <lineage>
        <taxon>Bacteria</taxon>
        <taxon>Pseudomonadati</taxon>
        <taxon>Bacteroidota</taxon>
        <taxon>Flavobacteriia</taxon>
        <taxon>Flavobacteriales</taxon>
        <taxon>Flavobacteriaceae</taxon>
        <taxon>Aquimarina</taxon>
    </lineage>
</organism>